<evidence type="ECO:0000313" key="3">
    <source>
        <dbReference type="Proteomes" id="UP000481087"/>
    </source>
</evidence>
<feature type="domain" description="Glycosyltransferase 2-like" evidence="1">
    <location>
        <begin position="32"/>
        <end position="139"/>
    </location>
</feature>
<protein>
    <submittedName>
        <fullName evidence="2">Glycosyltransferase</fullName>
    </submittedName>
</protein>
<dbReference type="GO" id="GO:0016740">
    <property type="term" value="F:transferase activity"/>
    <property type="evidence" value="ECO:0007669"/>
    <property type="project" value="UniProtKB-KW"/>
</dbReference>
<accession>A0A6L8V8K8</accession>
<dbReference type="EMBL" id="WTUZ01000037">
    <property type="protein sequence ID" value="MZQ85986.1"/>
    <property type="molecule type" value="Genomic_DNA"/>
</dbReference>
<comment type="caution">
    <text evidence="2">The sequence shown here is derived from an EMBL/GenBank/DDBJ whole genome shotgun (WGS) entry which is preliminary data.</text>
</comment>
<dbReference type="Pfam" id="PF00535">
    <property type="entry name" value="Glycos_transf_2"/>
    <property type="match status" value="1"/>
</dbReference>
<dbReference type="Gene3D" id="3.90.550.10">
    <property type="entry name" value="Spore Coat Polysaccharide Biosynthesis Protein SpsA, Chain A"/>
    <property type="match status" value="1"/>
</dbReference>
<dbReference type="Proteomes" id="UP000481087">
    <property type="component" value="Unassembled WGS sequence"/>
</dbReference>
<keyword evidence="2" id="KW-0808">Transferase</keyword>
<evidence type="ECO:0000313" key="2">
    <source>
        <dbReference type="EMBL" id="MZQ85986.1"/>
    </source>
</evidence>
<gene>
    <name evidence="2" type="ORF">GQF01_28180</name>
</gene>
<dbReference type="RefSeq" id="WP_161410294.1">
    <property type="nucleotide sequence ID" value="NZ_WTUZ01000037.1"/>
</dbReference>
<dbReference type="InterPro" id="IPR001173">
    <property type="entry name" value="Glyco_trans_2-like"/>
</dbReference>
<name>A0A6L8V8K8_9BACL</name>
<keyword evidence="3" id="KW-1185">Reference proteome</keyword>
<organism evidence="2 3">
    <name type="scientific">Paenibacillus silvestris</name>
    <dbReference type="NCBI Taxonomy" id="2606219"/>
    <lineage>
        <taxon>Bacteria</taxon>
        <taxon>Bacillati</taxon>
        <taxon>Bacillota</taxon>
        <taxon>Bacilli</taxon>
        <taxon>Bacillales</taxon>
        <taxon>Paenibacillaceae</taxon>
        <taxon>Paenibacillus</taxon>
    </lineage>
</organism>
<sequence>MKQRGQRKLLIPRRRTRPVFKPISNHESPKVSVVIPAMNERKTIASVIRQARLVHPATEVIVVVNGSYDETERIARQMGARVISFKESLGHDVPRGIGASHARGSTILFIDADMVIAAKDLRPFVQAVDRGVDVALNSYSGKTDKVDVHPVVLAKHALNVALSRPDLRGASMTTIPHAISRKALNEIQAANLAVPPLAQTIASVKGLTLHKVYNVNVGRTNPRKRRKFKVDPLQNLILGDHLEALNWLHEQTNERGQLTDLTRDRTFVG</sequence>
<proteinExistence type="predicted"/>
<dbReference type="InterPro" id="IPR050256">
    <property type="entry name" value="Glycosyltransferase_2"/>
</dbReference>
<dbReference type="PANTHER" id="PTHR48090">
    <property type="entry name" value="UNDECAPRENYL-PHOSPHATE 4-DEOXY-4-FORMAMIDO-L-ARABINOSE TRANSFERASE-RELATED"/>
    <property type="match status" value="1"/>
</dbReference>
<dbReference type="PANTHER" id="PTHR48090:SF7">
    <property type="entry name" value="RFBJ PROTEIN"/>
    <property type="match status" value="1"/>
</dbReference>
<dbReference type="InterPro" id="IPR029044">
    <property type="entry name" value="Nucleotide-diphossugar_trans"/>
</dbReference>
<dbReference type="AlphaFoldDB" id="A0A6L8V8K8"/>
<reference evidence="2 3" key="1">
    <citation type="submission" date="2019-12" db="EMBL/GenBank/DDBJ databases">
        <title>Paenibacillus sp. nov. sp. isolated from soil.</title>
        <authorList>
            <person name="Kim J."/>
            <person name="Jeong S.E."/>
            <person name="Jung H.S."/>
            <person name="Jeon C.O."/>
        </authorList>
    </citation>
    <scope>NUCLEOTIDE SEQUENCE [LARGE SCALE GENOMIC DNA]</scope>
    <source>
        <strain evidence="2 3">5J-6</strain>
    </source>
</reference>
<dbReference type="SUPFAM" id="SSF53448">
    <property type="entry name" value="Nucleotide-diphospho-sugar transferases"/>
    <property type="match status" value="1"/>
</dbReference>
<evidence type="ECO:0000259" key="1">
    <source>
        <dbReference type="Pfam" id="PF00535"/>
    </source>
</evidence>